<reference evidence="3 4" key="1">
    <citation type="journal article" date="2024" name="Chem. Sci.">
        <title>Discovery of megapolipeptins by genome mining of a Burkholderiales bacteria collection.</title>
        <authorList>
            <person name="Paulo B.S."/>
            <person name="Recchia M.J.J."/>
            <person name="Lee S."/>
            <person name="Fergusson C.H."/>
            <person name="Romanowski S.B."/>
            <person name="Hernandez A."/>
            <person name="Krull N."/>
            <person name="Liu D.Y."/>
            <person name="Cavanagh H."/>
            <person name="Bos A."/>
            <person name="Gray C.A."/>
            <person name="Murphy B.T."/>
            <person name="Linington R.G."/>
            <person name="Eustaquio A.S."/>
        </authorList>
    </citation>
    <scope>NUCLEOTIDE SEQUENCE [LARGE SCALE GENOMIC DNA]</scope>
    <source>
        <strain evidence="3 4">RL21-008-BIB-A</strain>
    </source>
</reference>
<dbReference type="InterPro" id="IPR001789">
    <property type="entry name" value="Sig_transdc_resp-reg_receiver"/>
</dbReference>
<dbReference type="SUPFAM" id="SSF52172">
    <property type="entry name" value="CheY-like"/>
    <property type="match status" value="1"/>
</dbReference>
<dbReference type="Gene3D" id="3.40.50.2300">
    <property type="match status" value="1"/>
</dbReference>
<accession>A0ABW9ABQ3</accession>
<proteinExistence type="predicted"/>
<keyword evidence="4" id="KW-1185">Reference proteome</keyword>
<gene>
    <name evidence="3" type="ORF">PQR62_18745</name>
</gene>
<evidence type="ECO:0000313" key="4">
    <source>
        <dbReference type="Proteomes" id="UP001629246"/>
    </source>
</evidence>
<organism evidence="3 4">
    <name type="scientific">Herbaspirillum lusitanum</name>
    <dbReference type="NCBI Taxonomy" id="213312"/>
    <lineage>
        <taxon>Bacteria</taxon>
        <taxon>Pseudomonadati</taxon>
        <taxon>Pseudomonadota</taxon>
        <taxon>Betaproteobacteria</taxon>
        <taxon>Burkholderiales</taxon>
        <taxon>Oxalobacteraceae</taxon>
        <taxon>Herbaspirillum</taxon>
    </lineage>
</organism>
<evidence type="ECO:0000313" key="3">
    <source>
        <dbReference type="EMBL" id="MFL9926321.1"/>
    </source>
</evidence>
<dbReference type="PROSITE" id="PS50110">
    <property type="entry name" value="RESPONSE_REGULATORY"/>
    <property type="match status" value="1"/>
</dbReference>
<protein>
    <submittedName>
        <fullName evidence="3">Response regulator</fullName>
    </submittedName>
</protein>
<dbReference type="PANTHER" id="PTHR44520">
    <property type="entry name" value="RESPONSE REGULATOR RCP1-RELATED"/>
    <property type="match status" value="1"/>
</dbReference>
<dbReference type="RefSeq" id="WP_408159529.1">
    <property type="nucleotide sequence ID" value="NZ_JAQQFM010000008.1"/>
</dbReference>
<dbReference type="InterPro" id="IPR011006">
    <property type="entry name" value="CheY-like_superfamily"/>
</dbReference>
<dbReference type="InterPro" id="IPR052893">
    <property type="entry name" value="TCS_response_regulator"/>
</dbReference>
<evidence type="ECO:0000256" key="1">
    <source>
        <dbReference type="PROSITE-ProRule" id="PRU00169"/>
    </source>
</evidence>
<dbReference type="SMART" id="SM00448">
    <property type="entry name" value="REC"/>
    <property type="match status" value="1"/>
</dbReference>
<dbReference type="Proteomes" id="UP001629246">
    <property type="component" value="Unassembled WGS sequence"/>
</dbReference>
<feature type="modified residue" description="4-aspartylphosphate" evidence="1">
    <location>
        <position position="64"/>
    </location>
</feature>
<dbReference type="Pfam" id="PF00072">
    <property type="entry name" value="Response_reg"/>
    <property type="match status" value="1"/>
</dbReference>
<feature type="domain" description="Response regulatory" evidence="2">
    <location>
        <begin position="5"/>
        <end position="131"/>
    </location>
</feature>
<name>A0ABW9ABQ3_9BURK</name>
<dbReference type="PANTHER" id="PTHR44520:SF1">
    <property type="entry name" value="TWO-COMPONENT SYSTEM REGULATORY PROTEIN"/>
    <property type="match status" value="1"/>
</dbReference>
<dbReference type="EMBL" id="JAQQFM010000008">
    <property type="protein sequence ID" value="MFL9926321.1"/>
    <property type="molecule type" value="Genomic_DNA"/>
</dbReference>
<comment type="caution">
    <text evidence="3">The sequence shown here is derived from an EMBL/GenBank/DDBJ whole genome shotgun (WGS) entry which is preliminary data.</text>
</comment>
<evidence type="ECO:0000259" key="2">
    <source>
        <dbReference type="PROSITE" id="PS50110"/>
    </source>
</evidence>
<keyword evidence="1" id="KW-0597">Phosphoprotein</keyword>
<sequence length="150" mass="16252">MNLPTILMIDASAEAIELARFTLWRNKIECAFRGCDSAETAMRSLVNGRRRSDTQDMPSMILIDPHLPMMDGLELVRMLRLNPATAAVPIIVFSSSSEASDRQRAELAGASAYVVKPVDAADYAGTLVRTIRDWLAHSTAMAAASMPAAA</sequence>